<dbReference type="EMBL" id="CP128403">
    <property type="protein sequence ID" value="WJW70461.1"/>
    <property type="molecule type" value="Genomic_DNA"/>
</dbReference>
<proteinExistence type="predicted"/>
<evidence type="ECO:0008006" key="3">
    <source>
        <dbReference type="Google" id="ProtNLM"/>
    </source>
</evidence>
<name>A0ABY9BBE2_9CHLR</name>
<evidence type="ECO:0000313" key="2">
    <source>
        <dbReference type="Proteomes" id="UP001431572"/>
    </source>
</evidence>
<reference evidence="1" key="1">
    <citation type="journal article" date="2024" name="Nature">
        <title>Anoxygenic phototroph of the Chloroflexota uses a type I reaction centre.</title>
        <authorList>
            <person name="Tsuji J.M."/>
            <person name="Shaw N.A."/>
            <person name="Nagashima S."/>
            <person name="Venkiteswaran J.J."/>
            <person name="Schiff S.L."/>
            <person name="Watanabe T."/>
            <person name="Fukui M."/>
            <person name="Hanada S."/>
            <person name="Tank M."/>
            <person name="Neufeld J.D."/>
        </authorList>
    </citation>
    <scope>NUCLEOTIDE SEQUENCE</scope>
    <source>
        <strain evidence="1">L227-S17</strain>
    </source>
</reference>
<dbReference type="Proteomes" id="UP001431572">
    <property type="component" value="Plasmid unnamed3"/>
</dbReference>
<accession>A0ABY9BBE2</accession>
<organism evidence="1 2">
    <name type="scientific">Candidatus Chlorohelix allophototropha</name>
    <dbReference type="NCBI Taxonomy" id="3003348"/>
    <lineage>
        <taxon>Bacteria</taxon>
        <taxon>Bacillati</taxon>
        <taxon>Chloroflexota</taxon>
        <taxon>Chloroflexia</taxon>
        <taxon>Candidatus Chloroheliales</taxon>
        <taxon>Candidatus Chloroheliaceae</taxon>
        <taxon>Candidatus Chlorohelix</taxon>
    </lineage>
</organism>
<dbReference type="RefSeq" id="WP_341472328.1">
    <property type="nucleotide sequence ID" value="NZ_CP128403.1"/>
</dbReference>
<gene>
    <name evidence="1" type="ORF">OZ401_005098</name>
</gene>
<keyword evidence="2" id="KW-1185">Reference proteome</keyword>
<keyword evidence="1" id="KW-0614">Plasmid</keyword>
<protein>
    <recommendedName>
        <fullName evidence="3">Anti-sigma-28 factor FlgM C-terminal domain-containing protein</fullName>
    </recommendedName>
</protein>
<sequence>MANKRPPVIFNELEKPKGKNAILRSPAEIAADNELIDEGFETVQDFKNSINQENKISGNQENAARKAEQEKAAIRASYPKATYRLSPEAVEAIEDIKRIIRRKYKGKILLEEVVEEAVLAAYRDLTENGDSSFLVNKFSGNQENKIS</sequence>
<geneLocation type="plasmid" evidence="1 2">
    <name>unnamed3</name>
</geneLocation>
<evidence type="ECO:0000313" key="1">
    <source>
        <dbReference type="EMBL" id="WJW70461.1"/>
    </source>
</evidence>